<accession>R0LQY3</accession>
<sequence length="171" mass="18245">MNADSVVHHIQCRAGHVSPSQEGGGQGIPVELWLLFLQALPKLSEELLNIWLNAAIFIRALMECEKSHAGELLAQRQQIQEQAVRKGTSCHQLLYSDTVTSKVSGRSHHPSCLAGSASSSPFVSNVTKATSCHAGAALFALITGKCGGTMLPNACRDQKYNAGEVPKILAV</sequence>
<dbReference type="Proteomes" id="UP000296049">
    <property type="component" value="Unassembled WGS sequence"/>
</dbReference>
<dbReference type="AlphaFoldDB" id="R0LQY3"/>
<proteinExistence type="predicted"/>
<name>R0LQY3_ANAPL</name>
<evidence type="ECO:0000313" key="2">
    <source>
        <dbReference type="Proteomes" id="UP000296049"/>
    </source>
</evidence>
<gene>
    <name evidence="1" type="ORF">Anapl_00122</name>
</gene>
<organism evidence="1 2">
    <name type="scientific">Anas platyrhynchos</name>
    <name type="common">Mallard</name>
    <name type="synonym">Anas boschas</name>
    <dbReference type="NCBI Taxonomy" id="8839"/>
    <lineage>
        <taxon>Eukaryota</taxon>
        <taxon>Metazoa</taxon>
        <taxon>Chordata</taxon>
        <taxon>Craniata</taxon>
        <taxon>Vertebrata</taxon>
        <taxon>Euteleostomi</taxon>
        <taxon>Archelosauria</taxon>
        <taxon>Archosauria</taxon>
        <taxon>Dinosauria</taxon>
        <taxon>Saurischia</taxon>
        <taxon>Theropoda</taxon>
        <taxon>Coelurosauria</taxon>
        <taxon>Aves</taxon>
        <taxon>Neognathae</taxon>
        <taxon>Galloanserae</taxon>
        <taxon>Anseriformes</taxon>
        <taxon>Anatidae</taxon>
        <taxon>Anatinae</taxon>
        <taxon>Anas</taxon>
    </lineage>
</organism>
<protein>
    <submittedName>
        <fullName evidence="1">Uncharacterized protein</fullName>
    </submittedName>
</protein>
<reference evidence="2" key="1">
    <citation type="journal article" date="2013" name="Nat. Genet.">
        <title>The duck genome and transcriptome provide insight into an avian influenza virus reservoir species.</title>
        <authorList>
            <person name="Huang Y."/>
            <person name="Li Y."/>
            <person name="Burt D.W."/>
            <person name="Chen H."/>
            <person name="Zhang Y."/>
            <person name="Qian W."/>
            <person name="Kim H."/>
            <person name="Gan S."/>
            <person name="Zhao Y."/>
            <person name="Li J."/>
            <person name="Yi K."/>
            <person name="Feng H."/>
            <person name="Zhu P."/>
            <person name="Li B."/>
            <person name="Liu Q."/>
            <person name="Fairley S."/>
            <person name="Magor K.E."/>
            <person name="Du Z."/>
            <person name="Hu X."/>
            <person name="Goodman L."/>
            <person name="Tafer H."/>
            <person name="Vignal A."/>
            <person name="Lee T."/>
            <person name="Kim K.W."/>
            <person name="Sheng Z."/>
            <person name="An Y."/>
            <person name="Searle S."/>
            <person name="Herrero J."/>
            <person name="Groenen M.A."/>
            <person name="Crooijmans R.P."/>
            <person name="Faraut T."/>
            <person name="Cai Q."/>
            <person name="Webster R.G."/>
            <person name="Aldridge J.R."/>
            <person name="Warren W.C."/>
            <person name="Bartschat S."/>
            <person name="Kehr S."/>
            <person name="Marz M."/>
            <person name="Stadler P.F."/>
            <person name="Smith J."/>
            <person name="Kraus R.H."/>
            <person name="Zhao Y."/>
            <person name="Ren L."/>
            <person name="Fei J."/>
            <person name="Morisson M."/>
            <person name="Kaiser P."/>
            <person name="Griffin D.K."/>
            <person name="Rao M."/>
            <person name="Pitel F."/>
            <person name="Wang J."/>
            <person name="Li N."/>
        </authorList>
    </citation>
    <scope>NUCLEOTIDE SEQUENCE [LARGE SCALE GENOMIC DNA]</scope>
</reference>
<keyword evidence="2" id="KW-1185">Reference proteome</keyword>
<evidence type="ECO:0000313" key="1">
    <source>
        <dbReference type="EMBL" id="EOB04150.1"/>
    </source>
</evidence>
<dbReference type="EMBL" id="KB742808">
    <property type="protein sequence ID" value="EOB04150.1"/>
    <property type="molecule type" value="Genomic_DNA"/>
</dbReference>